<organism evidence="1 2">
    <name type="scientific">Dehalogenimonas etheniformans</name>
    <dbReference type="NCBI Taxonomy" id="1536648"/>
    <lineage>
        <taxon>Bacteria</taxon>
        <taxon>Bacillati</taxon>
        <taxon>Chloroflexota</taxon>
        <taxon>Dehalococcoidia</taxon>
        <taxon>Dehalococcoidales</taxon>
        <taxon>Dehalococcoidaceae</taxon>
        <taxon>Dehalogenimonas</taxon>
    </lineage>
</organism>
<sequence length="165" mass="17535">MQYHSGDKYATPATESKATEYNVRGFPSMYFNGGNLVMGGTDSSYAQQRVVIERELAKPPAVAIVSTMKTGGGITVTATVTNISAAAVTNAKFYVVLFEDLGFDEHYYTVRDIPAPVSAVNLAPGESRQFNISSAYSGTATTIKAVVYLKASNGEILQATLSAKS</sequence>
<keyword evidence="2" id="KW-1185">Reference proteome</keyword>
<gene>
    <name evidence="1" type="ORF">JP09_000605</name>
</gene>
<dbReference type="Proteomes" id="UP000235653">
    <property type="component" value="Unassembled WGS sequence"/>
</dbReference>
<evidence type="ECO:0000313" key="2">
    <source>
        <dbReference type="Proteomes" id="UP000235653"/>
    </source>
</evidence>
<proteinExistence type="predicted"/>
<name>A0A2P5PA92_9CHLR</name>
<dbReference type="RefSeq" id="WP_102331445.1">
    <property type="nucleotide sequence ID" value="NZ_CP058566.2"/>
</dbReference>
<evidence type="ECO:0008006" key="3">
    <source>
        <dbReference type="Google" id="ProtNLM"/>
    </source>
</evidence>
<protein>
    <recommendedName>
        <fullName evidence="3">CARDB domain-containing protein</fullName>
    </recommendedName>
</protein>
<dbReference type="Gene3D" id="2.60.40.10">
    <property type="entry name" value="Immunoglobulins"/>
    <property type="match status" value="1"/>
</dbReference>
<dbReference type="OrthoDB" id="160345at2"/>
<comment type="caution">
    <text evidence="1">The sequence shown here is derived from an EMBL/GenBank/DDBJ whole genome shotgun (WGS) entry which is preliminary data.</text>
</comment>
<dbReference type="EMBL" id="JQAN02000001">
    <property type="protein sequence ID" value="PPD59211.1"/>
    <property type="molecule type" value="Genomic_DNA"/>
</dbReference>
<reference evidence="1 2" key="1">
    <citation type="journal article" date="2017" name="ISME J.">
        <title>Grape pomace compost harbors organohalide-respiring Dehalogenimonas species with novel reductive dehalogenase genes.</title>
        <authorList>
            <person name="Yang Y."/>
            <person name="Higgins S.A."/>
            <person name="Yan J."/>
            <person name="Simsir B."/>
            <person name="Chourey K."/>
            <person name="Iyer R."/>
            <person name="Hettich R.L."/>
            <person name="Baldwin B."/>
            <person name="Ogles D.M."/>
            <person name="Loffler F.E."/>
        </authorList>
    </citation>
    <scope>NUCLEOTIDE SEQUENCE [LARGE SCALE GENOMIC DNA]</scope>
    <source>
        <strain evidence="1 2">GP</strain>
    </source>
</reference>
<accession>A0A2P5PA92</accession>
<dbReference type="AlphaFoldDB" id="A0A2P5PA92"/>
<dbReference type="InterPro" id="IPR013783">
    <property type="entry name" value="Ig-like_fold"/>
</dbReference>
<evidence type="ECO:0000313" key="1">
    <source>
        <dbReference type="EMBL" id="PPD59211.1"/>
    </source>
</evidence>